<organism evidence="7 8">
    <name type="scientific">Leeia aquatica</name>
    <dbReference type="NCBI Taxonomy" id="2725557"/>
    <lineage>
        <taxon>Bacteria</taxon>
        <taxon>Pseudomonadati</taxon>
        <taxon>Pseudomonadota</taxon>
        <taxon>Betaproteobacteria</taxon>
        <taxon>Neisseriales</taxon>
        <taxon>Leeiaceae</taxon>
        <taxon>Leeia</taxon>
    </lineage>
</organism>
<keyword evidence="2" id="KW-0378">Hydrolase</keyword>
<evidence type="ECO:0000256" key="3">
    <source>
        <dbReference type="ARBA" id="ARBA00022806"/>
    </source>
</evidence>
<dbReference type="Gene3D" id="1.20.58.1080">
    <property type="match status" value="1"/>
</dbReference>
<name>A0A847S0U0_9NEIS</name>
<accession>A0A847S0U0</accession>
<dbReference type="InterPro" id="IPR041082">
    <property type="entry name" value="Suv3_C_1"/>
</dbReference>
<evidence type="ECO:0000313" key="8">
    <source>
        <dbReference type="Proteomes" id="UP000587991"/>
    </source>
</evidence>
<dbReference type="GO" id="GO:0005524">
    <property type="term" value="F:ATP binding"/>
    <property type="evidence" value="ECO:0007669"/>
    <property type="project" value="UniProtKB-KW"/>
</dbReference>
<protein>
    <submittedName>
        <fullName evidence="7">RNA helicase</fullName>
    </submittedName>
</protein>
<dbReference type="InterPro" id="IPR050699">
    <property type="entry name" value="RNA-DNA_Helicase"/>
</dbReference>
<evidence type="ECO:0000259" key="6">
    <source>
        <dbReference type="PROSITE" id="PS51194"/>
    </source>
</evidence>
<dbReference type="GO" id="GO:0016787">
    <property type="term" value="F:hydrolase activity"/>
    <property type="evidence" value="ECO:0007669"/>
    <property type="project" value="UniProtKB-KW"/>
</dbReference>
<dbReference type="InterPro" id="IPR027417">
    <property type="entry name" value="P-loop_NTPase"/>
</dbReference>
<dbReference type="AlphaFoldDB" id="A0A847S0U0"/>
<dbReference type="Pfam" id="PF22527">
    <property type="entry name" value="DEXQc_Suv3"/>
    <property type="match status" value="1"/>
</dbReference>
<sequence length="654" mass="72559">MSTRTPPRTDSTPLDHWLTLLGARLVQGDGVVALSLGGTVQAGSYTVRYQLIPANGTLAKSGKWQKLGPEGQYELVHSRFPQDTALTFQRDVQAFVFKAMLLAERLGVDALPHFSALVSDVQLAAQRFQVVEERIEAAAERAREQENAALAQSSIKLDQYPETFIAAHRMARRFIAVLGPTNSGKTHRAMQDLAQAASGVYLAPLRLLALENFERLEEQGVAVSLITGEEQRLTPGATHVASTIEMLNTRRVVEVAIIDEIQMLDDPDRGSAWTAAVCGAPAERVYLVGALNARPAIEALARRLGCPLEIIELERKSPLTLEPQPVRSMGNLRRGDAVIAFSRKDVLYWRDQITAAGLSVATIYGNLSPEVRRAQAKRFRDGEADVLVGTDAIGMGLNLPVSRIVFTTAEKFDGKEETVLEPWLAQQIAGRAGRYGMHEAGFVAGFDDGTHRLLKRLLKARIDPLRDTGFKVAPSLDQLQQISRATGEQGLEKLLKLFARNIDVSDDFFIPANLAEQVERAAWLDVLPLPLAERLMLSLVPISTRIPRLSDALMGWARGLAKQQRMPLQQENWRHARFPLQAAEDACKCYSAYAWLSYRKPEYFPDGEAAVELARRVSVEIDAMLQAQNARVRPQRHSRDAKPQQQRRSRHKQG</sequence>
<dbReference type="SMART" id="SM00490">
    <property type="entry name" value="HELICc"/>
    <property type="match status" value="1"/>
</dbReference>
<dbReference type="Pfam" id="PF12513">
    <property type="entry name" value="SUV3_C"/>
    <property type="match status" value="1"/>
</dbReference>
<evidence type="ECO:0000256" key="5">
    <source>
        <dbReference type="SAM" id="MobiDB-lite"/>
    </source>
</evidence>
<dbReference type="Pfam" id="PF00271">
    <property type="entry name" value="Helicase_C"/>
    <property type="match status" value="1"/>
</dbReference>
<feature type="compositionally biased region" description="Basic residues" evidence="5">
    <location>
        <begin position="645"/>
        <end position="654"/>
    </location>
</feature>
<dbReference type="PANTHER" id="PTHR12131">
    <property type="entry name" value="ATP-DEPENDENT RNA AND DNA HELICASE"/>
    <property type="match status" value="1"/>
</dbReference>
<dbReference type="InterPro" id="IPR022192">
    <property type="entry name" value="SUV3_C"/>
</dbReference>
<dbReference type="PANTHER" id="PTHR12131:SF1">
    <property type="entry name" value="ATP-DEPENDENT RNA HELICASE SUPV3L1, MITOCHONDRIAL-RELATED"/>
    <property type="match status" value="1"/>
</dbReference>
<keyword evidence="3 7" id="KW-0347">Helicase</keyword>
<gene>
    <name evidence="7" type="ORF">HF682_17460</name>
</gene>
<dbReference type="SUPFAM" id="SSF52540">
    <property type="entry name" value="P-loop containing nucleoside triphosphate hydrolases"/>
    <property type="match status" value="1"/>
</dbReference>
<keyword evidence="4" id="KW-0067">ATP-binding</keyword>
<evidence type="ECO:0000256" key="2">
    <source>
        <dbReference type="ARBA" id="ARBA00022801"/>
    </source>
</evidence>
<evidence type="ECO:0000313" key="7">
    <source>
        <dbReference type="EMBL" id="NLR76960.1"/>
    </source>
</evidence>
<keyword evidence="1" id="KW-0547">Nucleotide-binding</keyword>
<keyword evidence="8" id="KW-1185">Reference proteome</keyword>
<dbReference type="Gene3D" id="1.20.272.40">
    <property type="match status" value="1"/>
</dbReference>
<dbReference type="GO" id="GO:0004386">
    <property type="term" value="F:helicase activity"/>
    <property type="evidence" value="ECO:0007669"/>
    <property type="project" value="UniProtKB-KW"/>
</dbReference>
<evidence type="ECO:0000256" key="4">
    <source>
        <dbReference type="ARBA" id="ARBA00022840"/>
    </source>
</evidence>
<dbReference type="Proteomes" id="UP000587991">
    <property type="component" value="Unassembled WGS sequence"/>
</dbReference>
<dbReference type="EMBL" id="JABAIM010000005">
    <property type="protein sequence ID" value="NLR76960.1"/>
    <property type="molecule type" value="Genomic_DNA"/>
</dbReference>
<comment type="caution">
    <text evidence="7">The sequence shown here is derived from an EMBL/GenBank/DDBJ whole genome shotgun (WGS) entry which is preliminary data.</text>
</comment>
<evidence type="ECO:0000256" key="1">
    <source>
        <dbReference type="ARBA" id="ARBA00022741"/>
    </source>
</evidence>
<dbReference type="InterPro" id="IPR055206">
    <property type="entry name" value="DEXQc_SUV3"/>
</dbReference>
<proteinExistence type="predicted"/>
<feature type="region of interest" description="Disordered" evidence="5">
    <location>
        <begin position="628"/>
        <end position="654"/>
    </location>
</feature>
<dbReference type="Gene3D" id="3.40.50.300">
    <property type="entry name" value="P-loop containing nucleotide triphosphate hydrolases"/>
    <property type="match status" value="2"/>
</dbReference>
<dbReference type="Pfam" id="PF18147">
    <property type="entry name" value="Suv3_C_1"/>
    <property type="match status" value="1"/>
</dbReference>
<feature type="domain" description="Helicase C-terminal" evidence="6">
    <location>
        <begin position="324"/>
        <end position="480"/>
    </location>
</feature>
<dbReference type="CDD" id="cd18805">
    <property type="entry name" value="SF2_C_suv3"/>
    <property type="match status" value="1"/>
</dbReference>
<dbReference type="InterPro" id="IPR001650">
    <property type="entry name" value="Helicase_C-like"/>
</dbReference>
<dbReference type="PROSITE" id="PS51194">
    <property type="entry name" value="HELICASE_CTER"/>
    <property type="match status" value="1"/>
</dbReference>
<reference evidence="7 8" key="1">
    <citation type="submission" date="2020-04" db="EMBL/GenBank/DDBJ databases">
        <title>Draft genome of Leeia sp. IMCC25680.</title>
        <authorList>
            <person name="Song J."/>
            <person name="Cho J.-C."/>
        </authorList>
    </citation>
    <scope>NUCLEOTIDE SEQUENCE [LARGE SCALE GENOMIC DNA]</scope>
    <source>
        <strain evidence="7 8">IMCC25680</strain>
    </source>
</reference>